<keyword evidence="2" id="KW-0012">Acyltransferase</keyword>
<reference evidence="5" key="1">
    <citation type="submission" date="2019-10" db="EMBL/GenBank/DDBJ databases">
        <authorList>
            <person name="Paulsen S."/>
        </authorList>
    </citation>
    <scope>NUCLEOTIDE SEQUENCE</scope>
    <source>
        <strain evidence="5">LMG 19692</strain>
    </source>
</reference>
<dbReference type="GO" id="GO:0016747">
    <property type="term" value="F:acyltransferase activity, transferring groups other than amino-acyl groups"/>
    <property type="evidence" value="ECO:0007669"/>
    <property type="project" value="InterPro"/>
</dbReference>
<dbReference type="EMBL" id="WEIA01000007">
    <property type="protein sequence ID" value="NLR22246.1"/>
    <property type="molecule type" value="Genomic_DNA"/>
</dbReference>
<name>A0A8I2H8T8_9GAMM</name>
<evidence type="ECO:0000313" key="5">
    <source>
        <dbReference type="EMBL" id="NLR22246.1"/>
    </source>
</evidence>
<dbReference type="GeneID" id="98338303"/>
<dbReference type="InterPro" id="IPR016181">
    <property type="entry name" value="Acyl_CoA_acyltransferase"/>
</dbReference>
<evidence type="ECO:0000256" key="3">
    <source>
        <dbReference type="ARBA" id="ARBA00038502"/>
    </source>
</evidence>
<protein>
    <submittedName>
        <fullName evidence="5">GNAT family N-acetyltransferase</fullName>
    </submittedName>
</protein>
<dbReference type="Gene3D" id="3.40.630.30">
    <property type="match status" value="1"/>
</dbReference>
<evidence type="ECO:0000313" key="8">
    <source>
        <dbReference type="Proteomes" id="UP001304419"/>
    </source>
</evidence>
<evidence type="ECO:0000256" key="1">
    <source>
        <dbReference type="ARBA" id="ARBA00022679"/>
    </source>
</evidence>
<keyword evidence="8" id="KW-1185">Reference proteome</keyword>
<evidence type="ECO:0000256" key="2">
    <source>
        <dbReference type="ARBA" id="ARBA00023315"/>
    </source>
</evidence>
<dbReference type="RefSeq" id="WP_193522024.1">
    <property type="nucleotide sequence ID" value="NZ_CBCSDF010000005.1"/>
</dbReference>
<reference evidence="6 8" key="2">
    <citation type="submission" date="2023-10" db="EMBL/GenBank/DDBJ databases">
        <title>To unveil natural product biosynthetic capacity in Pseudoalteromonas.</title>
        <authorList>
            <person name="Wang J."/>
        </authorList>
    </citation>
    <scope>NUCLEOTIDE SEQUENCE [LARGE SCALE GENOMIC DNA]</scope>
    <source>
        <strain evidence="6 8">DSM 15914</strain>
    </source>
</reference>
<evidence type="ECO:0000313" key="7">
    <source>
        <dbReference type="Proteomes" id="UP000646877"/>
    </source>
</evidence>
<dbReference type="PANTHER" id="PTHR43792:SF8">
    <property type="entry name" value="[RIBOSOMAL PROTEIN US5]-ALANINE N-ACETYLTRANSFERASE"/>
    <property type="match status" value="1"/>
</dbReference>
<evidence type="ECO:0000259" key="4">
    <source>
        <dbReference type="PROSITE" id="PS51186"/>
    </source>
</evidence>
<dbReference type="EMBL" id="CP137579">
    <property type="protein sequence ID" value="WOX31558.1"/>
    <property type="molecule type" value="Genomic_DNA"/>
</dbReference>
<proteinExistence type="inferred from homology"/>
<dbReference type="InterPro" id="IPR051531">
    <property type="entry name" value="N-acetyltransferase"/>
</dbReference>
<organism evidence="5 7">
    <name type="scientific">Pseudoalteromonas maricaloris</name>
    <dbReference type="NCBI Taxonomy" id="184924"/>
    <lineage>
        <taxon>Bacteria</taxon>
        <taxon>Pseudomonadati</taxon>
        <taxon>Pseudomonadota</taxon>
        <taxon>Gammaproteobacteria</taxon>
        <taxon>Alteromonadales</taxon>
        <taxon>Pseudoalteromonadaceae</taxon>
        <taxon>Pseudoalteromonas</taxon>
    </lineage>
</organism>
<comment type="similarity">
    <text evidence="3">Belongs to the acetyltransferase family. RimJ subfamily.</text>
</comment>
<dbReference type="PANTHER" id="PTHR43792">
    <property type="entry name" value="GNAT FAMILY, PUTATIVE (AFU_ORTHOLOGUE AFUA_3G00765)-RELATED-RELATED"/>
    <property type="match status" value="1"/>
</dbReference>
<dbReference type="SUPFAM" id="SSF55729">
    <property type="entry name" value="Acyl-CoA N-acyltransferases (Nat)"/>
    <property type="match status" value="1"/>
</dbReference>
<sequence>MFKLRPFQANDVANMVVILNDPDVVRYLSTKIPQPYTEQDAMWWVNEGSKHGYVRAICDGQQLIGCIGVNPGEFEYERSGEIGYWLAKSHWRKGITHKAILHITSEVFNETNIERIFAAVFDDNHASMKLLEKSGFEQEAVLKRAIFKNERFYNNHIFALLKP</sequence>
<dbReference type="PROSITE" id="PS51186">
    <property type="entry name" value="GNAT"/>
    <property type="match status" value="1"/>
</dbReference>
<keyword evidence="1 5" id="KW-0808">Transferase</keyword>
<gene>
    <name evidence="5" type="ORF">F9Y85_13115</name>
    <name evidence="6" type="ORF">R5H13_21705</name>
</gene>
<evidence type="ECO:0000313" key="6">
    <source>
        <dbReference type="EMBL" id="WOX31558.1"/>
    </source>
</evidence>
<dbReference type="Pfam" id="PF13302">
    <property type="entry name" value="Acetyltransf_3"/>
    <property type="match status" value="1"/>
</dbReference>
<dbReference type="InterPro" id="IPR000182">
    <property type="entry name" value="GNAT_dom"/>
</dbReference>
<dbReference type="AlphaFoldDB" id="A0A8I2H8T8"/>
<feature type="domain" description="N-acetyltransferase" evidence="4">
    <location>
        <begin position="2"/>
        <end position="163"/>
    </location>
</feature>
<dbReference type="Proteomes" id="UP001304419">
    <property type="component" value="Chromosome 2"/>
</dbReference>
<dbReference type="Proteomes" id="UP000646877">
    <property type="component" value="Unassembled WGS sequence"/>
</dbReference>
<accession>A0A8I2H8T8</accession>